<evidence type="ECO:0000256" key="1">
    <source>
        <dbReference type="SAM" id="MobiDB-lite"/>
    </source>
</evidence>
<name>K1X4C1_MARBU</name>
<feature type="region of interest" description="Disordered" evidence="1">
    <location>
        <begin position="334"/>
        <end position="354"/>
    </location>
</feature>
<gene>
    <name evidence="2" type="ORF">MBM_01859</name>
</gene>
<feature type="compositionally biased region" description="Basic and acidic residues" evidence="1">
    <location>
        <begin position="233"/>
        <end position="251"/>
    </location>
</feature>
<protein>
    <submittedName>
        <fullName evidence="2">Uncharacterized protein</fullName>
    </submittedName>
</protein>
<dbReference type="KEGG" id="mbe:MBM_01859"/>
<dbReference type="Proteomes" id="UP000006753">
    <property type="component" value="Unassembled WGS sequence"/>
</dbReference>
<dbReference type="AlphaFoldDB" id="K1X4C1"/>
<dbReference type="OrthoDB" id="10604859at2759"/>
<accession>K1X4C1</accession>
<dbReference type="HOGENOM" id="CLU_655648_0_0_1"/>
<feature type="region of interest" description="Disordered" evidence="1">
    <location>
        <begin position="398"/>
        <end position="419"/>
    </location>
</feature>
<dbReference type="EMBL" id="JH921430">
    <property type="protein sequence ID" value="EKD19907.1"/>
    <property type="molecule type" value="Genomic_DNA"/>
</dbReference>
<feature type="region of interest" description="Disordered" evidence="1">
    <location>
        <begin position="1"/>
        <end position="52"/>
    </location>
</feature>
<sequence>MENASAGREPHYHEVHRITNPHSINESSGKPVDYASNPKPRVSNAPGSSRLVASNRGDARFLSPSGPRHIETTGSMQLVTTHTYESLPDRKSNLEAFSDRGNKTDEESIVLWPSISLTHNPRPRPPCHASTRKFNERRLLEDAAAVGRQTQGRSFVFSCCSKRKLLFLLIGGVRSAGWDWIGLDWFGLVCIKIERLGFPSKPSSVALPGDQEVVPWPYPKSINDNDNDDGNSDDGKSSLDLERASPGDKRQSPLLESFRIMADSKGKGPAPPPPVPMEDLVETSLKGLAVEEKTWSLEDDGPIGYGPIDPAESALLLLPSYDRKGIRDIAYGRSSKHGRARTETTDSRSGGGTRRGTLVIIGSEVFRKYKDSGAYKKNRELVSRGDLTMSAKVELNDGSSASTAAKDLSTTTVDSEMQI</sequence>
<evidence type="ECO:0000313" key="3">
    <source>
        <dbReference type="Proteomes" id="UP000006753"/>
    </source>
</evidence>
<evidence type="ECO:0000313" key="2">
    <source>
        <dbReference type="EMBL" id="EKD19907.1"/>
    </source>
</evidence>
<keyword evidence="3" id="KW-1185">Reference proteome</keyword>
<organism evidence="2 3">
    <name type="scientific">Marssonina brunnea f. sp. multigermtubi (strain MB_m1)</name>
    <name type="common">Marssonina leaf spot fungus</name>
    <dbReference type="NCBI Taxonomy" id="1072389"/>
    <lineage>
        <taxon>Eukaryota</taxon>
        <taxon>Fungi</taxon>
        <taxon>Dikarya</taxon>
        <taxon>Ascomycota</taxon>
        <taxon>Pezizomycotina</taxon>
        <taxon>Leotiomycetes</taxon>
        <taxon>Helotiales</taxon>
        <taxon>Drepanopezizaceae</taxon>
        <taxon>Drepanopeziza</taxon>
    </lineage>
</organism>
<reference evidence="2 3" key="1">
    <citation type="journal article" date="2012" name="BMC Genomics">
        <title>Sequencing the genome of Marssonina brunnea reveals fungus-poplar co-evolution.</title>
        <authorList>
            <person name="Zhu S."/>
            <person name="Cao Y.-Z."/>
            <person name="Jiang C."/>
            <person name="Tan B.-Y."/>
            <person name="Wang Z."/>
            <person name="Feng S."/>
            <person name="Zhang L."/>
            <person name="Su X.-H."/>
            <person name="Brejova B."/>
            <person name="Vinar T."/>
            <person name="Xu M."/>
            <person name="Wang M.-X."/>
            <person name="Zhang S.-G."/>
            <person name="Huang M.-R."/>
            <person name="Wu R."/>
            <person name="Zhou Y."/>
        </authorList>
    </citation>
    <scope>NUCLEOTIDE SEQUENCE [LARGE SCALE GENOMIC DNA]</scope>
    <source>
        <strain evidence="2 3">MB_m1</strain>
    </source>
</reference>
<proteinExistence type="predicted"/>
<feature type="compositionally biased region" description="Basic and acidic residues" evidence="1">
    <location>
        <begin position="8"/>
        <end position="17"/>
    </location>
</feature>
<dbReference type="InParanoid" id="K1X4C1"/>
<feature type="region of interest" description="Disordered" evidence="1">
    <location>
        <begin position="216"/>
        <end position="254"/>
    </location>
</feature>
<dbReference type="GeneID" id="18757794"/>